<evidence type="ECO:0000313" key="8">
    <source>
        <dbReference type="Proteomes" id="UP001596549"/>
    </source>
</evidence>
<dbReference type="Proteomes" id="UP001596549">
    <property type="component" value="Unassembled WGS sequence"/>
</dbReference>
<feature type="domain" description="FHA" evidence="5">
    <location>
        <begin position="29"/>
        <end position="81"/>
    </location>
</feature>
<name>A0ABW2NQK8_9BACL</name>
<dbReference type="InterPro" id="IPR000253">
    <property type="entry name" value="FHA_dom"/>
</dbReference>
<evidence type="ECO:0000256" key="3">
    <source>
        <dbReference type="ARBA" id="ARBA00023163"/>
    </source>
</evidence>
<dbReference type="RefSeq" id="WP_379747116.1">
    <property type="nucleotide sequence ID" value="NZ_JBHTCP010000009.1"/>
</dbReference>
<gene>
    <name evidence="7" type="ORF">ACFQPF_04850</name>
</gene>
<feature type="DNA-binding region" description="OmpR/PhoB-type" evidence="4">
    <location>
        <begin position="125"/>
        <end position="230"/>
    </location>
</feature>
<sequence length="239" mass="26866">MDRKDYLKIEIGDPYEAGSIIPLTEDKTLSIGRVNPRLMLDVALQSPYVSRNHAEITTENRKVYVRDLGSKHGTELNGAALTPYLKNELKDGDRITLAKGAVCFTFAGGAEADWDMTMELSMPAGGLARMEEGLYIIPERRQVVIDNHHVILSGKHTDLLMLLHARKNQAVSYDEIKIYVWPERLGHGGQAVPDVGNDEITALVYRLRKKLNNYGDKIISLPRYGYMLELEEGKRSPQT</sequence>
<proteinExistence type="predicted"/>
<dbReference type="InterPro" id="IPR036388">
    <property type="entry name" value="WH-like_DNA-bd_sf"/>
</dbReference>
<evidence type="ECO:0000259" key="5">
    <source>
        <dbReference type="PROSITE" id="PS50006"/>
    </source>
</evidence>
<dbReference type="Gene3D" id="2.60.200.20">
    <property type="match status" value="1"/>
</dbReference>
<dbReference type="EMBL" id="JBHTCP010000009">
    <property type="protein sequence ID" value="MFC7370996.1"/>
    <property type="molecule type" value="Genomic_DNA"/>
</dbReference>
<evidence type="ECO:0000256" key="2">
    <source>
        <dbReference type="ARBA" id="ARBA00023125"/>
    </source>
</evidence>
<evidence type="ECO:0000256" key="1">
    <source>
        <dbReference type="ARBA" id="ARBA00023015"/>
    </source>
</evidence>
<protein>
    <submittedName>
        <fullName evidence="7">FHA domain-containing protein</fullName>
    </submittedName>
</protein>
<dbReference type="InterPro" id="IPR001867">
    <property type="entry name" value="OmpR/PhoB-type_DNA-bd"/>
</dbReference>
<dbReference type="Pfam" id="PF00486">
    <property type="entry name" value="Trans_reg_C"/>
    <property type="match status" value="1"/>
</dbReference>
<keyword evidence="1" id="KW-0805">Transcription regulation</keyword>
<dbReference type="PANTHER" id="PTHR23308">
    <property type="entry name" value="NUCLEAR INHIBITOR OF PROTEIN PHOSPHATASE-1"/>
    <property type="match status" value="1"/>
</dbReference>
<reference evidence="8" key="1">
    <citation type="journal article" date="2019" name="Int. J. Syst. Evol. Microbiol.">
        <title>The Global Catalogue of Microorganisms (GCM) 10K type strain sequencing project: providing services to taxonomists for standard genome sequencing and annotation.</title>
        <authorList>
            <consortium name="The Broad Institute Genomics Platform"/>
            <consortium name="The Broad Institute Genome Sequencing Center for Infectious Disease"/>
            <person name="Wu L."/>
            <person name="Ma J."/>
        </authorList>
    </citation>
    <scope>NUCLEOTIDE SEQUENCE [LARGE SCALE GENOMIC DNA]</scope>
    <source>
        <strain evidence="8">NBRC 106396</strain>
    </source>
</reference>
<feature type="domain" description="OmpR/PhoB-type" evidence="6">
    <location>
        <begin position="125"/>
        <end position="230"/>
    </location>
</feature>
<dbReference type="SUPFAM" id="SSF46894">
    <property type="entry name" value="C-terminal effector domain of the bipartite response regulators"/>
    <property type="match status" value="1"/>
</dbReference>
<evidence type="ECO:0000259" key="6">
    <source>
        <dbReference type="PROSITE" id="PS51755"/>
    </source>
</evidence>
<keyword evidence="3" id="KW-0804">Transcription</keyword>
<dbReference type="Gene3D" id="1.10.10.10">
    <property type="entry name" value="Winged helix-like DNA-binding domain superfamily/Winged helix DNA-binding domain"/>
    <property type="match status" value="1"/>
</dbReference>
<organism evidence="7 8">
    <name type="scientific">Fictibacillus iocasae</name>
    <dbReference type="NCBI Taxonomy" id="2715437"/>
    <lineage>
        <taxon>Bacteria</taxon>
        <taxon>Bacillati</taxon>
        <taxon>Bacillota</taxon>
        <taxon>Bacilli</taxon>
        <taxon>Bacillales</taxon>
        <taxon>Fictibacillaceae</taxon>
        <taxon>Fictibacillus</taxon>
    </lineage>
</organism>
<dbReference type="SMART" id="SM00862">
    <property type="entry name" value="Trans_reg_C"/>
    <property type="match status" value="1"/>
</dbReference>
<keyword evidence="2 4" id="KW-0238">DNA-binding</keyword>
<dbReference type="SMART" id="SM00240">
    <property type="entry name" value="FHA"/>
    <property type="match status" value="1"/>
</dbReference>
<dbReference type="SUPFAM" id="SSF49879">
    <property type="entry name" value="SMAD/FHA domain"/>
    <property type="match status" value="1"/>
</dbReference>
<accession>A0ABW2NQK8</accession>
<dbReference type="CDD" id="cd00383">
    <property type="entry name" value="trans_reg_C"/>
    <property type="match status" value="1"/>
</dbReference>
<dbReference type="InterPro" id="IPR016032">
    <property type="entry name" value="Sig_transdc_resp-reg_C-effctor"/>
</dbReference>
<keyword evidence="8" id="KW-1185">Reference proteome</keyword>
<dbReference type="CDD" id="cd00060">
    <property type="entry name" value="FHA"/>
    <property type="match status" value="1"/>
</dbReference>
<comment type="caution">
    <text evidence="7">The sequence shown here is derived from an EMBL/GenBank/DDBJ whole genome shotgun (WGS) entry which is preliminary data.</text>
</comment>
<dbReference type="InterPro" id="IPR008984">
    <property type="entry name" value="SMAD_FHA_dom_sf"/>
</dbReference>
<dbReference type="PROSITE" id="PS51755">
    <property type="entry name" value="OMPR_PHOB"/>
    <property type="match status" value="1"/>
</dbReference>
<dbReference type="InterPro" id="IPR050923">
    <property type="entry name" value="Cell_Proc_Reg/RNA_Proc"/>
</dbReference>
<dbReference type="PROSITE" id="PS50006">
    <property type="entry name" value="FHA_DOMAIN"/>
    <property type="match status" value="1"/>
</dbReference>
<evidence type="ECO:0000256" key="4">
    <source>
        <dbReference type="PROSITE-ProRule" id="PRU01091"/>
    </source>
</evidence>
<evidence type="ECO:0000313" key="7">
    <source>
        <dbReference type="EMBL" id="MFC7370996.1"/>
    </source>
</evidence>
<dbReference type="Pfam" id="PF00498">
    <property type="entry name" value="FHA"/>
    <property type="match status" value="1"/>
</dbReference>